<dbReference type="PROSITE" id="PS50985">
    <property type="entry name" value="GRAS"/>
    <property type="match status" value="1"/>
</dbReference>
<dbReference type="GO" id="GO:0005634">
    <property type="term" value="C:nucleus"/>
    <property type="evidence" value="ECO:0007669"/>
    <property type="project" value="UniProtKB-SubCell"/>
</dbReference>
<feature type="region of interest" description="SAW" evidence="5">
    <location>
        <begin position="30"/>
        <end position="105"/>
    </location>
</feature>
<evidence type="ECO:0000256" key="3">
    <source>
        <dbReference type="ARBA" id="ARBA00023163"/>
    </source>
</evidence>
<evidence type="ECO:0000256" key="2">
    <source>
        <dbReference type="ARBA" id="ARBA00023015"/>
    </source>
</evidence>
<evidence type="ECO:0000256" key="4">
    <source>
        <dbReference type="ARBA" id="ARBA00023242"/>
    </source>
</evidence>
<dbReference type="AlphaFoldDB" id="A0A314YTZ8"/>
<keyword evidence="4" id="KW-0539">Nucleus</keyword>
<dbReference type="Pfam" id="PF03514">
    <property type="entry name" value="GRAS"/>
    <property type="match status" value="1"/>
</dbReference>
<keyword evidence="7" id="KW-1185">Reference proteome</keyword>
<dbReference type="Proteomes" id="UP000250321">
    <property type="component" value="Unassembled WGS sequence"/>
</dbReference>
<gene>
    <name evidence="6" type="ORF">Pyn_33479</name>
</gene>
<evidence type="ECO:0000256" key="5">
    <source>
        <dbReference type="PROSITE-ProRule" id="PRU01191"/>
    </source>
</evidence>
<keyword evidence="2" id="KW-0805">Transcription regulation</keyword>
<comment type="caution">
    <text evidence="6">The sequence shown here is derived from an EMBL/GenBank/DDBJ whole genome shotgun (WGS) entry which is preliminary data.</text>
</comment>
<proteinExistence type="inferred from homology"/>
<sequence>MFEETLPREDQQRLLFEKEVFGREVINVIACEGSRRFERPETYKQWQFRNKRAGFRQLPLDQEILKKVRSMVTSEYHKDFVVDEDGMWVLQGWKGRIIHAISYWKPV</sequence>
<dbReference type="OrthoDB" id="47276at2759"/>
<organism evidence="6 7">
    <name type="scientific">Prunus yedoensis var. nudiflora</name>
    <dbReference type="NCBI Taxonomy" id="2094558"/>
    <lineage>
        <taxon>Eukaryota</taxon>
        <taxon>Viridiplantae</taxon>
        <taxon>Streptophyta</taxon>
        <taxon>Embryophyta</taxon>
        <taxon>Tracheophyta</taxon>
        <taxon>Spermatophyta</taxon>
        <taxon>Magnoliopsida</taxon>
        <taxon>eudicotyledons</taxon>
        <taxon>Gunneridae</taxon>
        <taxon>Pentapetalae</taxon>
        <taxon>rosids</taxon>
        <taxon>fabids</taxon>
        <taxon>Rosales</taxon>
        <taxon>Rosaceae</taxon>
        <taxon>Amygdaloideae</taxon>
        <taxon>Amygdaleae</taxon>
        <taxon>Prunus</taxon>
    </lineage>
</organism>
<dbReference type="PANTHER" id="PTHR31636">
    <property type="entry name" value="OSJNBA0084A10.13 PROTEIN-RELATED"/>
    <property type="match status" value="1"/>
</dbReference>
<comment type="caution">
    <text evidence="5">Lacks conserved residue(s) required for the propagation of feature annotation.</text>
</comment>
<keyword evidence="3" id="KW-0804">Transcription</keyword>
<evidence type="ECO:0000313" key="7">
    <source>
        <dbReference type="Proteomes" id="UP000250321"/>
    </source>
</evidence>
<dbReference type="EMBL" id="PJQY01000386">
    <property type="protein sequence ID" value="PQQ11735.1"/>
    <property type="molecule type" value="Genomic_DNA"/>
</dbReference>
<dbReference type="STRING" id="2094558.A0A314YTZ8"/>
<dbReference type="InterPro" id="IPR005202">
    <property type="entry name" value="TF_GRAS"/>
</dbReference>
<name>A0A314YTZ8_PRUYE</name>
<protein>
    <submittedName>
        <fullName evidence="6">Scarecrow-like protein 30</fullName>
    </submittedName>
</protein>
<accession>A0A314YTZ8</accession>
<reference evidence="6 7" key="1">
    <citation type="submission" date="2018-02" db="EMBL/GenBank/DDBJ databases">
        <title>Draft genome of wild Prunus yedoensis var. nudiflora.</title>
        <authorList>
            <person name="Baek S."/>
            <person name="Kim J.-H."/>
            <person name="Choi K."/>
            <person name="Kim G.-B."/>
            <person name="Cho A."/>
            <person name="Jang H."/>
            <person name="Shin C.-H."/>
            <person name="Yu H.-J."/>
            <person name="Mun J.-H."/>
        </authorList>
    </citation>
    <scope>NUCLEOTIDE SEQUENCE [LARGE SCALE GENOMIC DNA]</scope>
    <source>
        <strain evidence="7">cv. Jeju island</strain>
        <tissue evidence="6">Leaf</tissue>
    </source>
</reference>
<comment type="subcellular location">
    <subcellularLocation>
        <location evidence="1">Nucleus</location>
    </subcellularLocation>
</comment>
<comment type="similarity">
    <text evidence="5">Belongs to the GRAS family.</text>
</comment>
<evidence type="ECO:0000256" key="1">
    <source>
        <dbReference type="ARBA" id="ARBA00004123"/>
    </source>
</evidence>
<evidence type="ECO:0000313" key="6">
    <source>
        <dbReference type="EMBL" id="PQQ11735.1"/>
    </source>
</evidence>